<dbReference type="InterPro" id="IPR015590">
    <property type="entry name" value="Aldehyde_DH_dom"/>
</dbReference>
<dbReference type="UniPathway" id="UPA00098">
    <property type="reaction ID" value="UER00360"/>
</dbReference>
<dbReference type="NCBIfam" id="TIGR00407">
    <property type="entry name" value="proA"/>
    <property type="match status" value="1"/>
</dbReference>
<dbReference type="GO" id="GO:0004350">
    <property type="term" value="F:glutamate-5-semialdehyde dehydrogenase activity"/>
    <property type="evidence" value="ECO:0007669"/>
    <property type="project" value="UniProtKB-UniRule"/>
</dbReference>
<dbReference type="GO" id="GO:0055129">
    <property type="term" value="P:L-proline biosynthetic process"/>
    <property type="evidence" value="ECO:0007669"/>
    <property type="project" value="UniProtKB-UniRule"/>
</dbReference>
<evidence type="ECO:0000256" key="3">
    <source>
        <dbReference type="ARBA" id="ARBA00022650"/>
    </source>
</evidence>
<gene>
    <name evidence="7 9" type="primary">proA</name>
    <name evidence="9" type="ORF">NCTC13102_01725</name>
</gene>
<dbReference type="CDD" id="cd07079">
    <property type="entry name" value="ALDH_F18-19_ProA-GPR"/>
    <property type="match status" value="1"/>
</dbReference>
<proteinExistence type="inferred from homology"/>
<dbReference type="PIRSF" id="PIRSF000151">
    <property type="entry name" value="GPR"/>
    <property type="match status" value="1"/>
</dbReference>
<protein>
    <recommendedName>
        <fullName evidence="7">Gamma-glutamyl phosphate reductase</fullName>
        <shortName evidence="7">GPR</shortName>
        <ecNumber evidence="7">1.2.1.41</ecNumber>
    </recommendedName>
    <alternativeName>
        <fullName evidence="7">Glutamate-5-semialdehyde dehydrogenase</fullName>
    </alternativeName>
    <alternativeName>
        <fullName evidence="7">Glutamyl-gamma-semialdehyde dehydrogenase</fullName>
        <shortName evidence="7">GSA dehydrogenase</shortName>
    </alternativeName>
</protein>
<evidence type="ECO:0000256" key="2">
    <source>
        <dbReference type="ARBA" id="ARBA00022605"/>
    </source>
</evidence>
<comment type="similarity">
    <text evidence="7">Belongs to the gamma-glutamyl phosphate reductase family.</text>
</comment>
<dbReference type="PANTHER" id="PTHR11063:SF8">
    <property type="entry name" value="DELTA-1-PYRROLINE-5-CARBOXYLATE SYNTHASE"/>
    <property type="match status" value="1"/>
</dbReference>
<dbReference type="Pfam" id="PF00171">
    <property type="entry name" value="Aldedh"/>
    <property type="match status" value="1"/>
</dbReference>
<dbReference type="FunFam" id="3.40.309.10:FF:000006">
    <property type="entry name" value="Gamma-glutamyl phosphate reductase"/>
    <property type="match status" value="1"/>
</dbReference>
<evidence type="ECO:0000256" key="1">
    <source>
        <dbReference type="ARBA" id="ARBA00004985"/>
    </source>
</evidence>
<comment type="pathway">
    <text evidence="1 7">Amino-acid biosynthesis; L-proline biosynthesis; L-glutamate 5-semialdehyde from L-glutamate: step 2/2.</text>
</comment>
<dbReference type="GO" id="GO:0005737">
    <property type="term" value="C:cytoplasm"/>
    <property type="evidence" value="ECO:0007669"/>
    <property type="project" value="UniProtKB-SubCell"/>
</dbReference>
<evidence type="ECO:0000313" key="10">
    <source>
        <dbReference type="Proteomes" id="UP000250166"/>
    </source>
</evidence>
<comment type="catalytic activity">
    <reaction evidence="6 7">
        <text>L-glutamate 5-semialdehyde + phosphate + NADP(+) = L-glutamyl 5-phosphate + NADPH + H(+)</text>
        <dbReference type="Rhea" id="RHEA:19541"/>
        <dbReference type="ChEBI" id="CHEBI:15378"/>
        <dbReference type="ChEBI" id="CHEBI:43474"/>
        <dbReference type="ChEBI" id="CHEBI:57783"/>
        <dbReference type="ChEBI" id="CHEBI:58066"/>
        <dbReference type="ChEBI" id="CHEBI:58274"/>
        <dbReference type="ChEBI" id="CHEBI:58349"/>
        <dbReference type="EC" id="1.2.1.41"/>
    </reaction>
</comment>
<evidence type="ECO:0000256" key="7">
    <source>
        <dbReference type="HAMAP-Rule" id="MF_00412"/>
    </source>
</evidence>
<feature type="domain" description="Aldehyde dehydrogenase" evidence="8">
    <location>
        <begin position="25"/>
        <end position="285"/>
    </location>
</feature>
<reference evidence="9 10" key="1">
    <citation type="submission" date="2018-06" db="EMBL/GenBank/DDBJ databases">
        <authorList>
            <consortium name="Pathogen Informatics"/>
            <person name="Doyle S."/>
        </authorList>
    </citation>
    <scope>NUCLEOTIDE SEQUENCE [LARGE SCALE GENOMIC DNA]</scope>
    <source>
        <strain evidence="9 10">NCTC13102</strain>
    </source>
</reference>
<evidence type="ECO:0000256" key="4">
    <source>
        <dbReference type="ARBA" id="ARBA00022857"/>
    </source>
</evidence>
<keyword evidence="5 7" id="KW-0560">Oxidoreductase</keyword>
<sequence>MESEMMLKDLQKLKQNAKHLAKSALQRNEALTYIAHLLNTRREEIKAHNQKDLINAMQSHLSQSLIDRLRLEDKQIDSMIKAIEQIALQDEVIGEVISGSTLANGMRLRKVKVPLGVVGMIYESRPNVTIDAAALCIKSGNGVVLRGGKEAIHSNAFLAEIIQDALSMAGLPREVVYFLADSAREKMITMLQAKEYIDVVIPRGGEGLIDFVLQHTKIPVIMHNKGVCHIYVEKSANLKMALEICLNAKISRPSACNAVEAVLVHREIATEFLPLLHQAMQEAEVLLKGCAQTIEVIDIMRAEAGDFGREFNDKILAIKIVQSTDEAIAHINTYGSGHSEAIITENYTMGERFVSEVDSAVVYINASTRFSDGGEFGLGAEIGISTQKLHARGPMGAQDLCTSKYIIHGDGQVRV</sequence>
<dbReference type="InterPro" id="IPR000965">
    <property type="entry name" value="GPR_dom"/>
</dbReference>
<dbReference type="EMBL" id="UAWL01000006">
    <property type="protein sequence ID" value="SQB99389.1"/>
    <property type="molecule type" value="Genomic_DNA"/>
</dbReference>
<evidence type="ECO:0000259" key="8">
    <source>
        <dbReference type="Pfam" id="PF00171"/>
    </source>
</evidence>
<comment type="function">
    <text evidence="7">Catalyzes the NADPH-dependent reduction of L-glutamate 5-phosphate into L-glutamate 5-semialdehyde and phosphate. The product spontaneously undergoes cyclization to form 1-pyrroline-5-carboxylate.</text>
</comment>
<dbReference type="NCBIfam" id="NF001221">
    <property type="entry name" value="PRK00197.1"/>
    <property type="match status" value="1"/>
</dbReference>
<dbReference type="InterPro" id="IPR016162">
    <property type="entry name" value="Ald_DH_N"/>
</dbReference>
<dbReference type="InterPro" id="IPR020593">
    <property type="entry name" value="G-glutamylP_reductase_CS"/>
</dbReference>
<accession>A0A2X3DIV1</accession>
<dbReference type="PROSITE" id="PS01223">
    <property type="entry name" value="PROA"/>
    <property type="match status" value="1"/>
</dbReference>
<organism evidence="9 10">
    <name type="scientific">Helicobacter fennelliae</name>
    <dbReference type="NCBI Taxonomy" id="215"/>
    <lineage>
        <taxon>Bacteria</taxon>
        <taxon>Pseudomonadati</taxon>
        <taxon>Campylobacterota</taxon>
        <taxon>Epsilonproteobacteria</taxon>
        <taxon>Campylobacterales</taxon>
        <taxon>Helicobacteraceae</taxon>
        <taxon>Helicobacter</taxon>
    </lineage>
</organism>
<dbReference type="PANTHER" id="PTHR11063">
    <property type="entry name" value="GLUTAMATE SEMIALDEHYDE DEHYDROGENASE"/>
    <property type="match status" value="1"/>
</dbReference>
<dbReference type="InterPro" id="IPR016161">
    <property type="entry name" value="Ald_DH/histidinol_DH"/>
</dbReference>
<dbReference type="GO" id="GO:0050661">
    <property type="term" value="F:NADP binding"/>
    <property type="evidence" value="ECO:0007669"/>
    <property type="project" value="InterPro"/>
</dbReference>
<dbReference type="RefSeq" id="WP_112058912.1">
    <property type="nucleotide sequence ID" value="NZ_UAWL01000006.1"/>
</dbReference>
<dbReference type="InterPro" id="IPR016163">
    <property type="entry name" value="Ald_DH_C"/>
</dbReference>
<evidence type="ECO:0000256" key="5">
    <source>
        <dbReference type="ARBA" id="ARBA00023002"/>
    </source>
</evidence>
<dbReference type="Gene3D" id="3.40.605.10">
    <property type="entry name" value="Aldehyde Dehydrogenase, Chain A, domain 1"/>
    <property type="match status" value="1"/>
</dbReference>
<dbReference type="AlphaFoldDB" id="A0A2X3DIV1"/>
<evidence type="ECO:0000256" key="6">
    <source>
        <dbReference type="ARBA" id="ARBA00049024"/>
    </source>
</evidence>
<comment type="subcellular location">
    <subcellularLocation>
        <location evidence="7">Cytoplasm</location>
    </subcellularLocation>
</comment>
<dbReference type="InterPro" id="IPR012134">
    <property type="entry name" value="Glu-5-SA_DH"/>
</dbReference>
<keyword evidence="2 7" id="KW-0028">Amino-acid biosynthesis</keyword>
<dbReference type="SUPFAM" id="SSF53720">
    <property type="entry name" value="ALDH-like"/>
    <property type="match status" value="1"/>
</dbReference>
<dbReference type="HAMAP" id="MF_00412">
    <property type="entry name" value="ProA"/>
    <property type="match status" value="1"/>
</dbReference>
<keyword evidence="7" id="KW-0963">Cytoplasm</keyword>
<keyword evidence="4 7" id="KW-0521">NADP</keyword>
<dbReference type="Gene3D" id="3.40.309.10">
    <property type="entry name" value="Aldehyde Dehydrogenase, Chain A, domain 2"/>
    <property type="match status" value="1"/>
</dbReference>
<dbReference type="EC" id="1.2.1.41" evidence="7"/>
<keyword evidence="3 7" id="KW-0641">Proline biosynthesis</keyword>
<dbReference type="Proteomes" id="UP000250166">
    <property type="component" value="Unassembled WGS sequence"/>
</dbReference>
<name>A0A2X3DIV1_9HELI</name>
<evidence type="ECO:0000313" key="9">
    <source>
        <dbReference type="EMBL" id="SQB99389.1"/>
    </source>
</evidence>